<dbReference type="STRING" id="1219043.SCH01S_25_00050"/>
<evidence type="ECO:0000259" key="7">
    <source>
        <dbReference type="PROSITE" id="PS50106"/>
    </source>
</evidence>
<dbReference type="GO" id="GO:0004222">
    <property type="term" value="F:metalloendopeptidase activity"/>
    <property type="evidence" value="ECO:0007669"/>
    <property type="project" value="InterPro"/>
</dbReference>
<evidence type="ECO:0000256" key="6">
    <source>
        <dbReference type="RuleBase" id="RU003983"/>
    </source>
</evidence>
<dbReference type="CDD" id="cd07342">
    <property type="entry name" value="M48C_Oma1_like"/>
    <property type="match status" value="1"/>
</dbReference>
<dbReference type="PANTHER" id="PTHR22726:SF1">
    <property type="entry name" value="METALLOENDOPEPTIDASE OMA1, MITOCHONDRIAL"/>
    <property type="match status" value="1"/>
</dbReference>
<keyword evidence="3 6" id="KW-0378">Hydrolase</keyword>
<proteinExistence type="inferred from homology"/>
<evidence type="ECO:0000256" key="5">
    <source>
        <dbReference type="ARBA" id="ARBA00023049"/>
    </source>
</evidence>
<comment type="similarity">
    <text evidence="6">Belongs to the peptidase M48 family.</text>
</comment>
<comment type="caution">
    <text evidence="8">The sequence shown here is derived from an EMBL/GenBank/DDBJ whole genome shotgun (WGS) entry which is preliminary data.</text>
</comment>
<dbReference type="EMBL" id="BBWU01000025">
    <property type="protein sequence ID" value="GAO39025.1"/>
    <property type="molecule type" value="Genomic_DNA"/>
</dbReference>
<dbReference type="PROSITE" id="PS50106">
    <property type="entry name" value="PDZ"/>
    <property type="match status" value="1"/>
</dbReference>
<accession>A0A0E9MPI0</accession>
<dbReference type="InterPro" id="IPR036034">
    <property type="entry name" value="PDZ_sf"/>
</dbReference>
<evidence type="ECO:0000313" key="8">
    <source>
        <dbReference type="EMBL" id="GAO39025.1"/>
    </source>
</evidence>
<evidence type="ECO:0000256" key="1">
    <source>
        <dbReference type="ARBA" id="ARBA00022670"/>
    </source>
</evidence>
<dbReference type="Pfam" id="PF17820">
    <property type="entry name" value="PDZ_6"/>
    <property type="match status" value="1"/>
</dbReference>
<keyword evidence="2" id="KW-0479">Metal-binding</keyword>
<evidence type="ECO:0000256" key="3">
    <source>
        <dbReference type="ARBA" id="ARBA00022801"/>
    </source>
</evidence>
<dbReference type="RefSeq" id="WP_046347870.1">
    <property type="nucleotide sequence ID" value="NZ_BBWU01000025.1"/>
</dbReference>
<dbReference type="InterPro" id="IPR041489">
    <property type="entry name" value="PDZ_6"/>
</dbReference>
<dbReference type="OrthoDB" id="7338723at2"/>
<name>A0A0E9MPI0_9SPHN</name>
<dbReference type="PANTHER" id="PTHR22726">
    <property type="entry name" value="METALLOENDOPEPTIDASE OMA1"/>
    <property type="match status" value="1"/>
</dbReference>
<keyword evidence="9" id="KW-1185">Reference proteome</keyword>
<reference evidence="8 9" key="1">
    <citation type="submission" date="2015-04" db="EMBL/GenBank/DDBJ databases">
        <title>Whole genome shotgun sequence of Sphingomonas changbaiensis NBRC 104936.</title>
        <authorList>
            <person name="Katano-Makiyama Y."/>
            <person name="Hosoyama A."/>
            <person name="Hashimoto M."/>
            <person name="Noguchi M."/>
            <person name="Tsuchikane K."/>
            <person name="Ohji S."/>
            <person name="Yamazoe A."/>
            <person name="Ichikawa N."/>
            <person name="Kimura A."/>
            <person name="Fujita N."/>
        </authorList>
    </citation>
    <scope>NUCLEOTIDE SEQUENCE [LARGE SCALE GENOMIC DNA]</scope>
    <source>
        <strain evidence="8 9">NBRC 104936</strain>
    </source>
</reference>
<dbReference type="GO" id="GO:0046872">
    <property type="term" value="F:metal ion binding"/>
    <property type="evidence" value="ECO:0007669"/>
    <property type="project" value="UniProtKB-KW"/>
</dbReference>
<dbReference type="AlphaFoldDB" id="A0A0E9MPI0"/>
<evidence type="ECO:0000256" key="2">
    <source>
        <dbReference type="ARBA" id="ARBA00022723"/>
    </source>
</evidence>
<dbReference type="InterPro" id="IPR051156">
    <property type="entry name" value="Mito/Outer_Membr_Metalloprot"/>
</dbReference>
<sequence>MVFALMLAAAAPSVDPASLKALAAADARLVAIGRRLARGGAGLCAGTVSNPGWTIEDAEQYAPALRDEVRAALGLGRNPTIVAVEPGSAAARAGVQVGDELVSVDGRSLPAASGGAARVRQAAIEMALARGATQLTLQRNGRPVPVQLAPEPGCASEFLIGRDHGLRAASSDGLRVTVSAEIIDFAASDDELALILAHEFAHNILGHNKGYPPQRIAGADRSGKGTRNREREADRWALYLMARAGYDVSVAPGFWRRWGPKTGFGILSDGSHPDWRDRAAQAEAEIARIRAEQAAGRLAVP</sequence>
<organism evidence="8 9">
    <name type="scientific">Sphingomonas changbaiensis NBRC 104936</name>
    <dbReference type="NCBI Taxonomy" id="1219043"/>
    <lineage>
        <taxon>Bacteria</taxon>
        <taxon>Pseudomonadati</taxon>
        <taxon>Pseudomonadota</taxon>
        <taxon>Alphaproteobacteria</taxon>
        <taxon>Sphingomonadales</taxon>
        <taxon>Sphingomonadaceae</taxon>
        <taxon>Sphingomonas</taxon>
    </lineage>
</organism>
<dbReference type="GO" id="GO:0016020">
    <property type="term" value="C:membrane"/>
    <property type="evidence" value="ECO:0007669"/>
    <property type="project" value="TreeGrafter"/>
</dbReference>
<dbReference type="Gene3D" id="2.30.42.10">
    <property type="match status" value="1"/>
</dbReference>
<comment type="cofactor">
    <cofactor evidence="6">
        <name>Zn(2+)</name>
        <dbReference type="ChEBI" id="CHEBI:29105"/>
    </cofactor>
    <text evidence="6">Binds 1 zinc ion per subunit.</text>
</comment>
<dbReference type="InterPro" id="IPR001478">
    <property type="entry name" value="PDZ"/>
</dbReference>
<keyword evidence="4 6" id="KW-0862">Zinc</keyword>
<keyword evidence="5 6" id="KW-0482">Metalloprotease</keyword>
<dbReference type="Proteomes" id="UP000033202">
    <property type="component" value="Unassembled WGS sequence"/>
</dbReference>
<evidence type="ECO:0000313" key="9">
    <source>
        <dbReference type="Proteomes" id="UP000033202"/>
    </source>
</evidence>
<feature type="domain" description="PDZ" evidence="7">
    <location>
        <begin position="62"/>
        <end position="109"/>
    </location>
</feature>
<dbReference type="InterPro" id="IPR001915">
    <property type="entry name" value="Peptidase_M48"/>
</dbReference>
<keyword evidence="1 6" id="KW-0645">Protease</keyword>
<protein>
    <submittedName>
        <fullName evidence="8">Peptidase M48 family protein</fullName>
    </submittedName>
</protein>
<dbReference type="Pfam" id="PF01435">
    <property type="entry name" value="Peptidase_M48"/>
    <property type="match status" value="2"/>
</dbReference>
<evidence type="ECO:0000256" key="4">
    <source>
        <dbReference type="ARBA" id="ARBA00022833"/>
    </source>
</evidence>
<gene>
    <name evidence="8" type="ORF">SCH01S_25_00050</name>
</gene>
<dbReference type="GO" id="GO:0051603">
    <property type="term" value="P:proteolysis involved in protein catabolic process"/>
    <property type="evidence" value="ECO:0007669"/>
    <property type="project" value="TreeGrafter"/>
</dbReference>
<dbReference type="SUPFAM" id="SSF50156">
    <property type="entry name" value="PDZ domain-like"/>
    <property type="match status" value="1"/>
</dbReference>
<dbReference type="SMART" id="SM00228">
    <property type="entry name" value="PDZ"/>
    <property type="match status" value="1"/>
</dbReference>